<feature type="domain" description="DUF4873" evidence="2">
    <location>
        <begin position="321"/>
        <end position="407"/>
    </location>
</feature>
<dbReference type="Proteomes" id="UP000467236">
    <property type="component" value="Chromosome"/>
</dbReference>
<dbReference type="PANTHER" id="PTHR42877">
    <property type="entry name" value="L-ORNITHINE N(5)-MONOOXYGENASE-RELATED"/>
    <property type="match status" value="1"/>
</dbReference>
<evidence type="ECO:0000256" key="1">
    <source>
        <dbReference type="SAM" id="MobiDB-lite"/>
    </source>
</evidence>
<dbReference type="SUPFAM" id="SSF51905">
    <property type="entry name" value="FAD/NAD(P)-binding domain"/>
    <property type="match status" value="1"/>
</dbReference>
<feature type="region of interest" description="Disordered" evidence="1">
    <location>
        <begin position="387"/>
        <end position="411"/>
    </location>
</feature>
<reference evidence="3 4" key="1">
    <citation type="journal article" date="2019" name="Emerg. Microbes Infect.">
        <title>Comprehensive subspecies identification of 175 nontuberculous mycobacteria species based on 7547 genomic profiles.</title>
        <authorList>
            <person name="Matsumoto Y."/>
            <person name="Kinjo T."/>
            <person name="Motooka D."/>
            <person name="Nabeya D."/>
            <person name="Jung N."/>
            <person name="Uechi K."/>
            <person name="Horii T."/>
            <person name="Iida T."/>
            <person name="Fujita J."/>
            <person name="Nakamura S."/>
        </authorList>
    </citation>
    <scope>NUCLEOTIDE SEQUENCE [LARGE SCALE GENOMIC DNA]</scope>
    <source>
        <strain evidence="3 4">JCM 14233</strain>
    </source>
</reference>
<name>A0A7I7ML03_9MYCO</name>
<gene>
    <name evidence="3" type="ORF">MSHI_01290</name>
</gene>
<dbReference type="KEGG" id="mshj:MSHI_01290"/>
<sequence length="411" mass="43979">MTDTPAAADIVIIGAGARGRTVAAALAAAGFTDVEILDQTPGTARHVVGALFDDGTDSWLLSTTDGETLRASVVIAAHRPVYLPWTPELVGRSAFRGEMFHAVAWDPAFDPAGKRIAVVGGDAAAGHHIGSLIGPAASVTVFAYPPRRVVSEIPPLTTRAKRWLARHTRMQRPRPTPRLVGAPIESLTSSGIRTSDGVEHGVDAIIFGTGFAIPDQICDHTLVGARGVTIRQAWPDGMEPFLGVAVHGFPNYFFLTGPDIRHQARYLVECLALLKRTASTRIEVRRSSQQVFNERAQLGPARPYPVTRAFDLSSSASADHDAYDGAATLQIAGSCHPVHVRLTGHLDPIDGHYHWQGTVRGPLPRESLLRSRSATLSVGRRSVPARLTEETPWGTHSVAGVGAPPYPMSGR</sequence>
<dbReference type="InterPro" id="IPR051209">
    <property type="entry name" value="FAD-bind_Monooxygenase_sf"/>
</dbReference>
<accession>A0A7I7ML03</accession>
<evidence type="ECO:0000313" key="4">
    <source>
        <dbReference type="Proteomes" id="UP000467236"/>
    </source>
</evidence>
<dbReference type="InterPro" id="IPR036188">
    <property type="entry name" value="FAD/NAD-bd_sf"/>
</dbReference>
<evidence type="ECO:0000259" key="2">
    <source>
        <dbReference type="Pfam" id="PF16170"/>
    </source>
</evidence>
<evidence type="ECO:0000313" key="3">
    <source>
        <dbReference type="EMBL" id="BBX72223.1"/>
    </source>
</evidence>
<dbReference type="EMBL" id="AP022575">
    <property type="protein sequence ID" value="BBX72223.1"/>
    <property type="molecule type" value="Genomic_DNA"/>
</dbReference>
<protein>
    <recommendedName>
        <fullName evidence="2">DUF4873 domain-containing protein</fullName>
    </recommendedName>
</protein>
<dbReference type="Pfam" id="PF16170">
    <property type="entry name" value="DUF4873"/>
    <property type="match status" value="1"/>
</dbReference>
<dbReference type="InterPro" id="IPR032371">
    <property type="entry name" value="DUF4873"/>
</dbReference>
<keyword evidence="4" id="KW-1185">Reference proteome</keyword>
<dbReference type="AlphaFoldDB" id="A0A7I7ML03"/>
<organism evidence="3 4">
    <name type="scientific">Mycobacterium shinjukuense</name>
    <dbReference type="NCBI Taxonomy" id="398694"/>
    <lineage>
        <taxon>Bacteria</taxon>
        <taxon>Bacillati</taxon>
        <taxon>Actinomycetota</taxon>
        <taxon>Actinomycetes</taxon>
        <taxon>Mycobacteriales</taxon>
        <taxon>Mycobacteriaceae</taxon>
        <taxon>Mycobacterium</taxon>
    </lineage>
</organism>
<proteinExistence type="predicted"/>
<dbReference type="PANTHER" id="PTHR42877:SF4">
    <property type="entry name" value="FAD_NAD(P)-BINDING DOMAIN-CONTAINING PROTEIN-RELATED"/>
    <property type="match status" value="1"/>
</dbReference>
<dbReference type="Gene3D" id="3.50.50.60">
    <property type="entry name" value="FAD/NAD(P)-binding domain"/>
    <property type="match status" value="2"/>
</dbReference>